<proteinExistence type="predicted"/>
<dbReference type="RefSeq" id="WP_344332913.1">
    <property type="nucleotide sequence ID" value="NZ_BAAAKJ010000122.1"/>
</dbReference>
<evidence type="ECO:0000256" key="1">
    <source>
        <dbReference type="SAM" id="Phobius"/>
    </source>
</evidence>
<feature type="transmembrane region" description="Helical" evidence="1">
    <location>
        <begin position="51"/>
        <end position="72"/>
    </location>
</feature>
<gene>
    <name evidence="2" type="ORF">GCM10009639_23940</name>
</gene>
<comment type="caution">
    <text evidence="2">The sequence shown here is derived from an EMBL/GenBank/DDBJ whole genome shotgun (WGS) entry which is preliminary data.</text>
</comment>
<reference evidence="2 3" key="1">
    <citation type="journal article" date="2019" name="Int. J. Syst. Evol. Microbiol.">
        <title>The Global Catalogue of Microorganisms (GCM) 10K type strain sequencing project: providing services to taxonomists for standard genome sequencing and annotation.</title>
        <authorList>
            <consortium name="The Broad Institute Genomics Platform"/>
            <consortium name="The Broad Institute Genome Sequencing Center for Infectious Disease"/>
            <person name="Wu L."/>
            <person name="Ma J."/>
        </authorList>
    </citation>
    <scope>NUCLEOTIDE SEQUENCE [LARGE SCALE GENOMIC DNA]</scope>
    <source>
        <strain evidence="2 3">JCM 12393</strain>
    </source>
</reference>
<keyword evidence="1" id="KW-1133">Transmembrane helix</keyword>
<evidence type="ECO:0000313" key="2">
    <source>
        <dbReference type="EMBL" id="GAA1392392.1"/>
    </source>
</evidence>
<evidence type="ECO:0008006" key="4">
    <source>
        <dbReference type="Google" id="ProtNLM"/>
    </source>
</evidence>
<name>A0ABN1XXC6_9ACTN</name>
<evidence type="ECO:0000313" key="3">
    <source>
        <dbReference type="Proteomes" id="UP001499863"/>
    </source>
</evidence>
<organism evidence="2 3">
    <name type="scientific">Kitasatospora putterlickiae</name>
    <dbReference type="NCBI Taxonomy" id="221725"/>
    <lineage>
        <taxon>Bacteria</taxon>
        <taxon>Bacillati</taxon>
        <taxon>Actinomycetota</taxon>
        <taxon>Actinomycetes</taxon>
        <taxon>Kitasatosporales</taxon>
        <taxon>Streptomycetaceae</taxon>
        <taxon>Kitasatospora</taxon>
    </lineage>
</organism>
<dbReference type="Proteomes" id="UP001499863">
    <property type="component" value="Unassembled WGS sequence"/>
</dbReference>
<keyword evidence="1" id="KW-0472">Membrane</keyword>
<feature type="transmembrane region" description="Helical" evidence="1">
    <location>
        <begin position="84"/>
        <end position="104"/>
    </location>
</feature>
<protein>
    <recommendedName>
        <fullName evidence="4">Integral membrane protein</fullName>
    </recommendedName>
</protein>
<keyword evidence="1" id="KW-0812">Transmembrane</keyword>
<dbReference type="EMBL" id="BAAAKJ010000122">
    <property type="protein sequence ID" value="GAA1392392.1"/>
    <property type="molecule type" value="Genomic_DNA"/>
</dbReference>
<feature type="transmembrane region" description="Helical" evidence="1">
    <location>
        <begin position="12"/>
        <end position="31"/>
    </location>
</feature>
<sequence length="105" mass="11543">MRTYPPRAAVVNLLLGVPAVVPVWLLWYFAVNWPLKALGWTVGEPTENDGPLPWLVLAGPLVLAFTALWWLANDGLRRRSGRGRGYWSLSVALTLLPTGVIIAVP</sequence>
<accession>A0ABN1XXC6</accession>
<keyword evidence="3" id="KW-1185">Reference proteome</keyword>